<dbReference type="Proteomes" id="UP001499854">
    <property type="component" value="Unassembled WGS sequence"/>
</dbReference>
<evidence type="ECO:0000256" key="3">
    <source>
        <dbReference type="ARBA" id="ARBA00023163"/>
    </source>
</evidence>
<evidence type="ECO:0000313" key="6">
    <source>
        <dbReference type="Proteomes" id="UP001499854"/>
    </source>
</evidence>
<dbReference type="InterPro" id="IPR000843">
    <property type="entry name" value="HTH_LacI"/>
</dbReference>
<evidence type="ECO:0000256" key="2">
    <source>
        <dbReference type="ARBA" id="ARBA00023125"/>
    </source>
</evidence>
<dbReference type="Gene3D" id="1.10.260.40">
    <property type="entry name" value="lambda repressor-like DNA-binding domains"/>
    <property type="match status" value="1"/>
</dbReference>
<dbReference type="PROSITE" id="PS50932">
    <property type="entry name" value="HTH_LACI_2"/>
    <property type="match status" value="1"/>
</dbReference>
<dbReference type="PANTHER" id="PTHR30146">
    <property type="entry name" value="LACI-RELATED TRANSCRIPTIONAL REPRESSOR"/>
    <property type="match status" value="1"/>
</dbReference>
<dbReference type="SUPFAM" id="SSF47413">
    <property type="entry name" value="lambda repressor-like DNA-binding domains"/>
    <property type="match status" value="1"/>
</dbReference>
<keyword evidence="1" id="KW-0805">Transcription regulation</keyword>
<dbReference type="InterPro" id="IPR046335">
    <property type="entry name" value="LacI/GalR-like_sensor"/>
</dbReference>
<sequence>MSRPTVPDPRPTLADVAALAGVSPATASRVLNGTAKVSRSARAGVHDAVSQLAYVRQRARAARDEHISSIAAVVCGTDQWLFADPYFSRILLGAGRELRTDEIQLVLLVVRGLADHPLVERYLARGAADGVMLINAHDRDPLGLTLQAMNVPTVVAGRSTPPCRLPYVDADNRSGAREAVRHLLRSGRRHVVSIAGPPDMAVGADRRDGYRDAIAEAGAGGMVLYGDFTQSSGEHAMLQLLEHQPELDAVFAASDLMALGALRALRRAGRRVPDDVAVIGFDDAPLAAHTDPRLTTVRQPVEEMGAAMARHLTRHINGVADVPAHTVFPTQLVIRDSA</sequence>
<dbReference type="SUPFAM" id="SSF53822">
    <property type="entry name" value="Periplasmic binding protein-like I"/>
    <property type="match status" value="1"/>
</dbReference>
<keyword evidence="2 5" id="KW-0238">DNA-binding</keyword>
<keyword evidence="3" id="KW-0804">Transcription</keyword>
<dbReference type="Pfam" id="PF00356">
    <property type="entry name" value="LacI"/>
    <property type="match status" value="1"/>
</dbReference>
<dbReference type="Gene3D" id="3.40.50.2300">
    <property type="match status" value="2"/>
</dbReference>
<dbReference type="RefSeq" id="WP_344663320.1">
    <property type="nucleotide sequence ID" value="NZ_BAAAQM010000124.1"/>
</dbReference>
<evidence type="ECO:0000313" key="5">
    <source>
        <dbReference type="EMBL" id="GAA2009384.1"/>
    </source>
</evidence>
<protein>
    <submittedName>
        <fullName evidence="5">LacI family DNA-binding transcriptional regulator</fullName>
    </submittedName>
</protein>
<dbReference type="EMBL" id="BAAAQM010000124">
    <property type="protein sequence ID" value="GAA2009384.1"/>
    <property type="molecule type" value="Genomic_DNA"/>
</dbReference>
<dbReference type="CDD" id="cd01392">
    <property type="entry name" value="HTH_LacI"/>
    <property type="match status" value="1"/>
</dbReference>
<reference evidence="5 6" key="1">
    <citation type="journal article" date="2019" name="Int. J. Syst. Evol. Microbiol.">
        <title>The Global Catalogue of Microorganisms (GCM) 10K type strain sequencing project: providing services to taxonomists for standard genome sequencing and annotation.</title>
        <authorList>
            <consortium name="The Broad Institute Genomics Platform"/>
            <consortium name="The Broad Institute Genome Sequencing Center for Infectious Disease"/>
            <person name="Wu L."/>
            <person name="Ma J."/>
        </authorList>
    </citation>
    <scope>NUCLEOTIDE SEQUENCE [LARGE SCALE GENOMIC DNA]</scope>
    <source>
        <strain evidence="5 6">JCM 16013</strain>
    </source>
</reference>
<organism evidence="5 6">
    <name type="scientific">Catenulispora subtropica</name>
    <dbReference type="NCBI Taxonomy" id="450798"/>
    <lineage>
        <taxon>Bacteria</taxon>
        <taxon>Bacillati</taxon>
        <taxon>Actinomycetota</taxon>
        <taxon>Actinomycetes</taxon>
        <taxon>Catenulisporales</taxon>
        <taxon>Catenulisporaceae</taxon>
        <taxon>Catenulispora</taxon>
    </lineage>
</organism>
<dbReference type="Pfam" id="PF13377">
    <property type="entry name" value="Peripla_BP_3"/>
    <property type="match status" value="1"/>
</dbReference>
<proteinExistence type="predicted"/>
<dbReference type="CDD" id="cd06267">
    <property type="entry name" value="PBP1_LacI_sugar_binding-like"/>
    <property type="match status" value="1"/>
</dbReference>
<dbReference type="SMART" id="SM00354">
    <property type="entry name" value="HTH_LACI"/>
    <property type="match status" value="1"/>
</dbReference>
<dbReference type="InterPro" id="IPR010982">
    <property type="entry name" value="Lambda_DNA-bd_dom_sf"/>
</dbReference>
<dbReference type="GO" id="GO:0003677">
    <property type="term" value="F:DNA binding"/>
    <property type="evidence" value="ECO:0007669"/>
    <property type="project" value="UniProtKB-KW"/>
</dbReference>
<accession>A0ABN2THI7</accession>
<feature type="domain" description="HTH lacI-type" evidence="4">
    <location>
        <begin position="11"/>
        <end position="64"/>
    </location>
</feature>
<dbReference type="PRINTS" id="PR00036">
    <property type="entry name" value="HTHLACI"/>
</dbReference>
<dbReference type="InterPro" id="IPR028082">
    <property type="entry name" value="Peripla_BP_I"/>
</dbReference>
<dbReference type="PANTHER" id="PTHR30146:SF109">
    <property type="entry name" value="HTH-TYPE TRANSCRIPTIONAL REGULATOR GALS"/>
    <property type="match status" value="1"/>
</dbReference>
<evidence type="ECO:0000256" key="1">
    <source>
        <dbReference type="ARBA" id="ARBA00023015"/>
    </source>
</evidence>
<keyword evidence="6" id="KW-1185">Reference proteome</keyword>
<dbReference type="PROSITE" id="PS00356">
    <property type="entry name" value="HTH_LACI_1"/>
    <property type="match status" value="1"/>
</dbReference>
<gene>
    <name evidence="5" type="ORF">GCM10009838_89100</name>
</gene>
<comment type="caution">
    <text evidence="5">The sequence shown here is derived from an EMBL/GenBank/DDBJ whole genome shotgun (WGS) entry which is preliminary data.</text>
</comment>
<evidence type="ECO:0000259" key="4">
    <source>
        <dbReference type="PROSITE" id="PS50932"/>
    </source>
</evidence>
<name>A0ABN2THI7_9ACTN</name>